<dbReference type="InterPro" id="IPR036380">
    <property type="entry name" value="Isochorismatase-like_sf"/>
</dbReference>
<evidence type="ECO:0000256" key="5">
    <source>
        <dbReference type="ARBA" id="ARBA00037900"/>
    </source>
</evidence>
<dbReference type="RefSeq" id="WP_187762328.1">
    <property type="nucleotide sequence ID" value="NZ_CP061038.1"/>
</dbReference>
<dbReference type="Pfam" id="PF00857">
    <property type="entry name" value="Isochorismatase"/>
    <property type="match status" value="1"/>
</dbReference>
<dbReference type="InterPro" id="IPR052347">
    <property type="entry name" value="Isochorismatase_Nicotinamidase"/>
</dbReference>
<evidence type="ECO:0000256" key="2">
    <source>
        <dbReference type="ARBA" id="ARBA00022642"/>
    </source>
</evidence>
<accession>A0A7H0LK18</accession>
<keyword evidence="3" id="KW-0479">Metal-binding</keyword>
<comment type="similarity">
    <text evidence="1">Belongs to the isochorismatase family.</text>
</comment>
<dbReference type="GO" id="GO:0008936">
    <property type="term" value="F:nicotinamidase activity"/>
    <property type="evidence" value="ECO:0007669"/>
    <property type="project" value="UniProtKB-EC"/>
</dbReference>
<keyword evidence="4 9" id="KW-0378">Hydrolase</keyword>
<dbReference type="InterPro" id="IPR000868">
    <property type="entry name" value="Isochorismatase-like_dom"/>
</dbReference>
<evidence type="ECO:0000256" key="4">
    <source>
        <dbReference type="ARBA" id="ARBA00022801"/>
    </source>
</evidence>
<keyword evidence="10" id="KW-1185">Reference proteome</keyword>
<comment type="pathway">
    <text evidence="5">Cofactor biosynthesis; nicotinate biosynthesis; nicotinate from nicotinamide: step 1/1.</text>
</comment>
<organism evidence="9 10">
    <name type="scientific">Sphingomonas alpina</name>
    <dbReference type="NCBI Taxonomy" id="653931"/>
    <lineage>
        <taxon>Bacteria</taxon>
        <taxon>Pseudomonadati</taxon>
        <taxon>Pseudomonadota</taxon>
        <taxon>Alphaproteobacteria</taxon>
        <taxon>Sphingomonadales</taxon>
        <taxon>Sphingomonadaceae</taxon>
        <taxon>Sphingomonas</taxon>
    </lineage>
</organism>
<keyword evidence="2" id="KW-0662">Pyridine nucleotide biosynthesis</keyword>
<feature type="domain" description="Isochorismatase-like" evidence="8">
    <location>
        <begin position="5"/>
        <end position="168"/>
    </location>
</feature>
<dbReference type="EMBL" id="CP061038">
    <property type="protein sequence ID" value="QNQ10021.1"/>
    <property type="molecule type" value="Genomic_DNA"/>
</dbReference>
<dbReference type="GO" id="GO:0046872">
    <property type="term" value="F:metal ion binding"/>
    <property type="evidence" value="ECO:0007669"/>
    <property type="project" value="UniProtKB-KW"/>
</dbReference>
<reference evidence="9 10" key="1">
    <citation type="submission" date="2020-09" db="EMBL/GenBank/DDBJ databases">
        <title>Sphingomonas sp., a new species isolated from pork steak.</title>
        <authorList>
            <person name="Heidler von Heilborn D."/>
        </authorList>
    </citation>
    <scope>NUCLEOTIDE SEQUENCE [LARGE SCALE GENOMIC DNA]</scope>
    <source>
        <strain evidence="10">S8-3T</strain>
    </source>
</reference>
<sequence>MRSFVVVVDVQGDFINPSGALPVAGAEALIAPMTAWLRALRPDDTAGVLFTADTHVPEIYARSEEAKEFPPHCMRGTPGWAPLLDPAAVDPAIRCYRLEKGVFDMWAEADVVIESIGKAEVRVPRDAFFARLKQDGVDHVRVIGVAADYCVRWAVEGLIERGFKVTIPGALTRGIVRQIDAVAAEEWAQADVSIS</sequence>
<dbReference type="PANTHER" id="PTHR11080:SF2">
    <property type="entry name" value="LD05707P"/>
    <property type="match status" value="1"/>
</dbReference>
<dbReference type="EC" id="3.5.1.19" evidence="6"/>
<dbReference type="GO" id="GO:0019363">
    <property type="term" value="P:pyridine nucleotide biosynthetic process"/>
    <property type="evidence" value="ECO:0007669"/>
    <property type="project" value="UniProtKB-KW"/>
</dbReference>
<proteinExistence type="inferred from homology"/>
<evidence type="ECO:0000313" key="10">
    <source>
        <dbReference type="Proteomes" id="UP000516148"/>
    </source>
</evidence>
<evidence type="ECO:0000256" key="3">
    <source>
        <dbReference type="ARBA" id="ARBA00022723"/>
    </source>
</evidence>
<evidence type="ECO:0000313" key="9">
    <source>
        <dbReference type="EMBL" id="QNQ10021.1"/>
    </source>
</evidence>
<evidence type="ECO:0000256" key="1">
    <source>
        <dbReference type="ARBA" id="ARBA00006336"/>
    </source>
</evidence>
<dbReference type="Gene3D" id="3.40.50.850">
    <property type="entry name" value="Isochorismatase-like"/>
    <property type="match status" value="1"/>
</dbReference>
<evidence type="ECO:0000259" key="8">
    <source>
        <dbReference type="Pfam" id="PF00857"/>
    </source>
</evidence>
<protein>
    <recommendedName>
        <fullName evidence="6">nicotinamidase</fullName>
        <ecNumber evidence="6">3.5.1.19</ecNumber>
    </recommendedName>
    <alternativeName>
        <fullName evidence="7">Nicotinamide deamidase</fullName>
    </alternativeName>
</protein>
<name>A0A7H0LK18_9SPHN</name>
<evidence type="ECO:0000256" key="7">
    <source>
        <dbReference type="ARBA" id="ARBA00043224"/>
    </source>
</evidence>
<dbReference type="CDD" id="cd00431">
    <property type="entry name" value="cysteine_hydrolases"/>
    <property type="match status" value="1"/>
</dbReference>
<dbReference type="KEGG" id="spap:H3Z74_01865"/>
<dbReference type="AlphaFoldDB" id="A0A7H0LK18"/>
<dbReference type="SUPFAM" id="SSF52499">
    <property type="entry name" value="Isochorismatase-like hydrolases"/>
    <property type="match status" value="1"/>
</dbReference>
<gene>
    <name evidence="9" type="ORF">H3Z74_01865</name>
</gene>
<evidence type="ECO:0000256" key="6">
    <source>
        <dbReference type="ARBA" id="ARBA00039017"/>
    </source>
</evidence>
<dbReference type="Proteomes" id="UP000516148">
    <property type="component" value="Chromosome"/>
</dbReference>
<dbReference type="PANTHER" id="PTHR11080">
    <property type="entry name" value="PYRAZINAMIDASE/NICOTINAMIDASE"/>
    <property type="match status" value="1"/>
</dbReference>